<gene>
    <name evidence="1" type="ORF">AYI70_g6925</name>
</gene>
<protein>
    <submittedName>
        <fullName evidence="1">Uncharacterized protein</fullName>
    </submittedName>
</protein>
<dbReference type="EMBL" id="LSSN01002507">
    <property type="protein sequence ID" value="OMJ15934.1"/>
    <property type="molecule type" value="Genomic_DNA"/>
</dbReference>
<organism evidence="1 2">
    <name type="scientific">Smittium culicis</name>
    <dbReference type="NCBI Taxonomy" id="133412"/>
    <lineage>
        <taxon>Eukaryota</taxon>
        <taxon>Fungi</taxon>
        <taxon>Fungi incertae sedis</taxon>
        <taxon>Zoopagomycota</taxon>
        <taxon>Kickxellomycotina</taxon>
        <taxon>Harpellomycetes</taxon>
        <taxon>Harpellales</taxon>
        <taxon>Legeriomycetaceae</taxon>
        <taxon>Smittium</taxon>
    </lineage>
</organism>
<evidence type="ECO:0000313" key="1">
    <source>
        <dbReference type="EMBL" id="OMJ15934.1"/>
    </source>
</evidence>
<dbReference type="Proteomes" id="UP000187283">
    <property type="component" value="Unassembled WGS sequence"/>
</dbReference>
<comment type="caution">
    <text evidence="1">The sequence shown here is derived from an EMBL/GenBank/DDBJ whole genome shotgun (WGS) entry which is preliminary data.</text>
</comment>
<keyword evidence="2" id="KW-1185">Reference proteome</keyword>
<sequence>MHLTTLFCILWQFLVLPYYLFVHIEYKNQTFLPSAHALKNVHLLQATDQSITLENHNVSPYEISKTVRIRLKVLSLCIKAANVLQKKKYSASFCFNNCFFSLTIVILAQHLCW</sequence>
<evidence type="ECO:0000313" key="2">
    <source>
        <dbReference type="Proteomes" id="UP000187283"/>
    </source>
</evidence>
<proteinExistence type="predicted"/>
<accession>A0A1R1XMT1</accession>
<reference evidence="1 2" key="1">
    <citation type="submission" date="2017-01" db="EMBL/GenBank/DDBJ databases">
        <authorList>
            <person name="Mah S.A."/>
            <person name="Swanson W.J."/>
            <person name="Moy G.W."/>
            <person name="Vacquier V.D."/>
        </authorList>
    </citation>
    <scope>NUCLEOTIDE SEQUENCE [LARGE SCALE GENOMIC DNA]</scope>
    <source>
        <strain evidence="1 2">GSMNP</strain>
    </source>
</reference>
<name>A0A1R1XMT1_9FUNG</name>
<dbReference type="AlphaFoldDB" id="A0A1R1XMT1"/>